<proteinExistence type="predicted"/>
<evidence type="ECO:0000313" key="1">
    <source>
        <dbReference type="EMBL" id="MZZ11563.1"/>
    </source>
</evidence>
<evidence type="ECO:0000313" key="2">
    <source>
        <dbReference type="Proteomes" id="UP000644192"/>
    </source>
</evidence>
<dbReference type="InterPro" id="IPR021508">
    <property type="entry name" value="Gp17-like"/>
</dbReference>
<dbReference type="RefSeq" id="WP_058158964.1">
    <property type="nucleotide sequence ID" value="NZ_CAADNI010000173.1"/>
</dbReference>
<comment type="caution">
    <text evidence="1">The sequence shown here is derived from an EMBL/GenBank/DDBJ whole genome shotgun (WGS) entry which is preliminary data.</text>
</comment>
<reference evidence="1" key="1">
    <citation type="submission" date="2020-01" db="EMBL/GenBank/DDBJ databases">
        <title>Bacteria Cultured from War Wounds Associated with the Conflict in Eastern Ukraine.</title>
        <authorList>
            <person name="Snesrud E."/>
            <person name="Galac M.R."/>
            <person name="Mc Gann P."/>
            <person name="Valentine K."/>
            <person name="Viacheslav K."/>
        </authorList>
    </citation>
    <scope>NUCLEOTIDE SEQUENCE</scope>
    <source>
        <strain evidence="1">VNMU148</strain>
    </source>
</reference>
<dbReference type="Pfam" id="PF11367">
    <property type="entry name" value="Tail_completion_gp17"/>
    <property type="match status" value="1"/>
</dbReference>
<dbReference type="EMBL" id="WXZT01000002">
    <property type="protein sequence ID" value="MZZ11563.1"/>
    <property type="molecule type" value="Genomic_DNA"/>
</dbReference>
<sequence length="122" mass="13288">MFAPIYSVVSGDPACQALLGGSPDTRIFPFGEADEGTLYPYAVWQVVSGSPENYLAGLPDADGVTLQVDIYASTSASAFAVAKVLRNVIEKSAYIVRWGPQPRDPQTKSYRISFDVDWLIPR</sequence>
<organism evidence="1 2">
    <name type="scientific">Pseudomonas aeruginosa</name>
    <dbReference type="NCBI Taxonomy" id="287"/>
    <lineage>
        <taxon>Bacteria</taxon>
        <taxon>Pseudomonadati</taxon>
        <taxon>Pseudomonadota</taxon>
        <taxon>Gammaproteobacteria</taxon>
        <taxon>Pseudomonadales</taxon>
        <taxon>Pseudomonadaceae</taxon>
        <taxon>Pseudomonas</taxon>
    </lineage>
</organism>
<dbReference type="Proteomes" id="UP000644192">
    <property type="component" value="Unassembled WGS sequence"/>
</dbReference>
<name>A0A6B1Y553_PSEAI</name>
<protein>
    <submittedName>
        <fullName evidence="1">DUF3168 domain-containing protein</fullName>
    </submittedName>
</protein>
<accession>A0A6B1Y553</accession>
<gene>
    <name evidence="1" type="ORF">GUL26_04850</name>
</gene>
<dbReference type="AlphaFoldDB" id="A0A6B1Y553"/>